<proteinExistence type="predicted"/>
<dbReference type="SUPFAM" id="SSF54373">
    <property type="entry name" value="FAD-linked reductases, C-terminal domain"/>
    <property type="match status" value="1"/>
</dbReference>
<feature type="domain" description="Amine oxidase" evidence="3">
    <location>
        <begin position="39"/>
        <end position="484"/>
    </location>
</feature>
<evidence type="ECO:0000256" key="2">
    <source>
        <dbReference type="ARBA" id="ARBA00023002"/>
    </source>
</evidence>
<dbReference type="PANTHER" id="PTHR10742:SF342">
    <property type="entry name" value="AMINE OXIDASE"/>
    <property type="match status" value="1"/>
</dbReference>
<dbReference type="SUPFAM" id="SSF51905">
    <property type="entry name" value="FAD/NAD(P)-binding domain"/>
    <property type="match status" value="1"/>
</dbReference>
<organism evidence="4 5">
    <name type="scientific">Virgibacillus natechei</name>
    <dbReference type="NCBI Taxonomy" id="1216297"/>
    <lineage>
        <taxon>Bacteria</taxon>
        <taxon>Bacillati</taxon>
        <taxon>Bacillota</taxon>
        <taxon>Bacilli</taxon>
        <taxon>Bacillales</taxon>
        <taxon>Bacillaceae</taxon>
        <taxon>Virgibacillus</taxon>
    </lineage>
</organism>
<dbReference type="EMBL" id="JAGGKX010000011">
    <property type="protein sequence ID" value="MBP1970241.1"/>
    <property type="molecule type" value="Genomic_DNA"/>
</dbReference>
<dbReference type="InterPro" id="IPR002937">
    <property type="entry name" value="Amino_oxidase"/>
</dbReference>
<sequence length="488" mass="55148">MHRHSVSSLTYPDDMLAIIRNGLNRSTSPKKIIIAGAGMSGLVAASLLKQAGHSVTILEGNNRLGGRVFTIRQPFTQGNYLDAGAMRIPDDHFLVAEYIRRFHLRTNRFINTSPHDLIFVNNVRTTLASYDQNPDIIEFPVKNWEKGKTATELFLLAVQPFIDLYSTSSPEQQDQLEKQYDRYSMQDFLRYNPIGPSLSVNAISEINVIFGIEGLTALSFVDILKIILPIFDTDAAFYEVTGGNDQIPLAFLPELYKDILYGEKVEKIIQNEADIRVITKNQFTQESHEFSGDFAITTIPFPVFQLIDVVPYHSISFKKRQAIRELKNVSAIKVGIEFKHRFWERFQMGNSVSDLPIRATYIPSHQIGSKGPGVLLASYSWGQNALLWNGLAKEDIIYYVLEDLAKIYGDQVYHEYLQGVVINWSQDPFSTGCFTMYAPGQETDFADSIPRPEGRLHFAGEHTSSFHGWIEGAIESGIRAAYEVNKRT</sequence>
<protein>
    <submittedName>
        <fullName evidence="4">Monoamine oxidase</fullName>
        <ecNumber evidence="4">1.4.3.4</ecNumber>
    </submittedName>
</protein>
<reference evidence="4 5" key="1">
    <citation type="submission" date="2021-03" db="EMBL/GenBank/DDBJ databases">
        <title>Genomic Encyclopedia of Type Strains, Phase IV (KMG-IV): sequencing the most valuable type-strain genomes for metagenomic binning, comparative biology and taxonomic classification.</title>
        <authorList>
            <person name="Goeker M."/>
        </authorList>
    </citation>
    <scope>NUCLEOTIDE SEQUENCE [LARGE SCALE GENOMIC DNA]</scope>
    <source>
        <strain evidence="4 5">DSM 25609</strain>
    </source>
</reference>
<dbReference type="InterPro" id="IPR050281">
    <property type="entry name" value="Flavin_monoamine_oxidase"/>
</dbReference>
<dbReference type="InterPro" id="IPR036188">
    <property type="entry name" value="FAD/NAD-bd_sf"/>
</dbReference>
<comment type="cofactor">
    <cofactor evidence="1">
        <name>FAD</name>
        <dbReference type="ChEBI" id="CHEBI:57692"/>
    </cofactor>
</comment>
<dbReference type="Gene3D" id="3.90.660.10">
    <property type="match status" value="1"/>
</dbReference>
<evidence type="ECO:0000313" key="5">
    <source>
        <dbReference type="Proteomes" id="UP001519345"/>
    </source>
</evidence>
<dbReference type="PRINTS" id="PR00757">
    <property type="entry name" value="AMINEOXDASEF"/>
</dbReference>
<dbReference type="InterPro" id="IPR001613">
    <property type="entry name" value="Flavin_amine_oxidase"/>
</dbReference>
<comment type="caution">
    <text evidence="4">The sequence shown here is derived from an EMBL/GenBank/DDBJ whole genome shotgun (WGS) entry which is preliminary data.</text>
</comment>
<dbReference type="PANTHER" id="PTHR10742">
    <property type="entry name" value="FLAVIN MONOAMINE OXIDASE"/>
    <property type="match status" value="1"/>
</dbReference>
<dbReference type="Gene3D" id="1.10.405.10">
    <property type="entry name" value="Guanine Nucleotide Dissociation Inhibitor, domain 1"/>
    <property type="match status" value="1"/>
</dbReference>
<dbReference type="Pfam" id="PF01593">
    <property type="entry name" value="Amino_oxidase"/>
    <property type="match status" value="1"/>
</dbReference>
<accession>A0ABS4IIH6</accession>
<name>A0ABS4IIH6_9BACI</name>
<dbReference type="EC" id="1.4.3.4" evidence="4"/>
<evidence type="ECO:0000256" key="1">
    <source>
        <dbReference type="ARBA" id="ARBA00001974"/>
    </source>
</evidence>
<dbReference type="RefSeq" id="WP_319961582.1">
    <property type="nucleotide sequence ID" value="NZ_CP110224.1"/>
</dbReference>
<dbReference type="Gene3D" id="3.50.50.60">
    <property type="entry name" value="FAD/NAD(P)-binding domain"/>
    <property type="match status" value="1"/>
</dbReference>
<keyword evidence="5" id="KW-1185">Reference proteome</keyword>
<keyword evidence="2 4" id="KW-0560">Oxidoreductase</keyword>
<evidence type="ECO:0000259" key="3">
    <source>
        <dbReference type="Pfam" id="PF01593"/>
    </source>
</evidence>
<dbReference type="Proteomes" id="UP001519345">
    <property type="component" value="Unassembled WGS sequence"/>
</dbReference>
<gene>
    <name evidence="4" type="ORF">J2Z83_002359</name>
</gene>
<dbReference type="GO" id="GO:0097621">
    <property type="term" value="F:monoamine oxidase activity"/>
    <property type="evidence" value="ECO:0007669"/>
    <property type="project" value="UniProtKB-EC"/>
</dbReference>
<evidence type="ECO:0000313" key="4">
    <source>
        <dbReference type="EMBL" id="MBP1970241.1"/>
    </source>
</evidence>